<dbReference type="Proteomes" id="UP001233172">
    <property type="component" value="Unassembled WGS sequence"/>
</dbReference>
<keyword evidence="3" id="KW-1185">Reference proteome</keyword>
<comment type="caution">
    <text evidence="2">The sequence shown here is derived from an EMBL/GenBank/DDBJ whole genome shotgun (WGS) entry which is preliminary data.</text>
</comment>
<accession>A0AAD8AQ04</accession>
<feature type="region of interest" description="Disordered" evidence="1">
    <location>
        <begin position="31"/>
        <end position="57"/>
    </location>
</feature>
<feature type="compositionally biased region" description="Basic and acidic residues" evidence="1">
    <location>
        <begin position="33"/>
        <end position="45"/>
    </location>
</feature>
<reference evidence="2" key="1">
    <citation type="journal article" date="2023" name="PLoS Negl. Trop. Dis.">
        <title>A genome sequence for Biomphalaria pfeifferi, the major vector snail for the human-infecting parasite Schistosoma mansoni.</title>
        <authorList>
            <person name="Bu L."/>
            <person name="Lu L."/>
            <person name="Laidemitt M.R."/>
            <person name="Zhang S.M."/>
            <person name="Mutuku M."/>
            <person name="Mkoji G."/>
            <person name="Steinauer M."/>
            <person name="Loker E.S."/>
        </authorList>
    </citation>
    <scope>NUCLEOTIDE SEQUENCE</scope>
    <source>
        <strain evidence="2">KasaAsao</strain>
    </source>
</reference>
<protein>
    <submittedName>
        <fullName evidence="2">Uncharacterized protein</fullName>
    </submittedName>
</protein>
<organism evidence="2 3">
    <name type="scientific">Biomphalaria pfeifferi</name>
    <name type="common">Bloodfluke planorb</name>
    <name type="synonym">Freshwater snail</name>
    <dbReference type="NCBI Taxonomy" id="112525"/>
    <lineage>
        <taxon>Eukaryota</taxon>
        <taxon>Metazoa</taxon>
        <taxon>Spiralia</taxon>
        <taxon>Lophotrochozoa</taxon>
        <taxon>Mollusca</taxon>
        <taxon>Gastropoda</taxon>
        <taxon>Heterobranchia</taxon>
        <taxon>Euthyneura</taxon>
        <taxon>Panpulmonata</taxon>
        <taxon>Hygrophila</taxon>
        <taxon>Lymnaeoidea</taxon>
        <taxon>Planorbidae</taxon>
        <taxon>Biomphalaria</taxon>
    </lineage>
</organism>
<reference evidence="2" key="2">
    <citation type="submission" date="2023-04" db="EMBL/GenBank/DDBJ databases">
        <authorList>
            <person name="Bu L."/>
            <person name="Lu L."/>
            <person name="Laidemitt M.R."/>
            <person name="Zhang S.M."/>
            <person name="Mutuku M."/>
            <person name="Mkoji G."/>
            <person name="Steinauer M."/>
            <person name="Loker E.S."/>
        </authorList>
    </citation>
    <scope>NUCLEOTIDE SEQUENCE</scope>
    <source>
        <strain evidence="2">KasaAsao</strain>
        <tissue evidence="2">Whole Snail</tissue>
    </source>
</reference>
<name>A0AAD8AQ04_BIOPF</name>
<sequence>LLRHPKSIKFLSLPPVYLMFPTIQIELSGLQGQKERVGGETDSRPRTHRLSKSTSGSVISPGLGGRLSIDVADRISCRGPSLD</sequence>
<evidence type="ECO:0000313" key="3">
    <source>
        <dbReference type="Proteomes" id="UP001233172"/>
    </source>
</evidence>
<evidence type="ECO:0000313" key="2">
    <source>
        <dbReference type="EMBL" id="KAK0040255.1"/>
    </source>
</evidence>
<gene>
    <name evidence="2" type="ORF">Bpfe_030324</name>
</gene>
<evidence type="ECO:0000256" key="1">
    <source>
        <dbReference type="SAM" id="MobiDB-lite"/>
    </source>
</evidence>
<feature type="non-terminal residue" evidence="2">
    <location>
        <position position="1"/>
    </location>
</feature>
<dbReference type="EMBL" id="JASAOG010000339">
    <property type="protein sequence ID" value="KAK0040255.1"/>
    <property type="molecule type" value="Genomic_DNA"/>
</dbReference>
<dbReference type="AlphaFoldDB" id="A0AAD8AQ04"/>
<proteinExistence type="predicted"/>